<protein>
    <recommendedName>
        <fullName evidence="4">IRE (Iron responsive element)</fullName>
    </recommendedName>
</protein>
<keyword evidence="3" id="KW-1185">Reference proteome</keyword>
<dbReference type="EMBL" id="CP036267">
    <property type="protein sequence ID" value="QDT33739.1"/>
    <property type="molecule type" value="Genomic_DNA"/>
</dbReference>
<dbReference type="RefSeq" id="WP_145200534.1">
    <property type="nucleotide sequence ID" value="NZ_CP036267.1"/>
</dbReference>
<keyword evidence="1" id="KW-0472">Membrane</keyword>
<dbReference type="AlphaFoldDB" id="A0A517QQ25"/>
<reference evidence="2 3" key="1">
    <citation type="submission" date="2019-02" db="EMBL/GenBank/DDBJ databases">
        <title>Deep-cultivation of Planctomycetes and their phenomic and genomic characterization uncovers novel biology.</title>
        <authorList>
            <person name="Wiegand S."/>
            <person name="Jogler M."/>
            <person name="Boedeker C."/>
            <person name="Pinto D."/>
            <person name="Vollmers J."/>
            <person name="Rivas-Marin E."/>
            <person name="Kohn T."/>
            <person name="Peeters S.H."/>
            <person name="Heuer A."/>
            <person name="Rast P."/>
            <person name="Oberbeckmann S."/>
            <person name="Bunk B."/>
            <person name="Jeske O."/>
            <person name="Meyerdierks A."/>
            <person name="Storesund J.E."/>
            <person name="Kallscheuer N."/>
            <person name="Luecker S."/>
            <person name="Lage O.M."/>
            <person name="Pohl T."/>
            <person name="Merkel B.J."/>
            <person name="Hornburger P."/>
            <person name="Mueller R.-W."/>
            <person name="Bruemmer F."/>
            <person name="Labrenz M."/>
            <person name="Spormann A.M."/>
            <person name="Op den Camp H."/>
            <person name="Overmann J."/>
            <person name="Amann R."/>
            <person name="Jetten M.S.M."/>
            <person name="Mascher T."/>
            <person name="Medema M.H."/>
            <person name="Devos D.P."/>
            <person name="Kaster A.-K."/>
            <person name="Ovreas L."/>
            <person name="Rohde M."/>
            <person name="Galperin M.Y."/>
            <person name="Jogler C."/>
        </authorList>
    </citation>
    <scope>NUCLEOTIDE SEQUENCE [LARGE SCALE GENOMIC DNA]</scope>
    <source>
        <strain evidence="2 3">Mal48</strain>
    </source>
</reference>
<organism evidence="2 3">
    <name type="scientific">Thalassoglobus polymorphus</name>
    <dbReference type="NCBI Taxonomy" id="2527994"/>
    <lineage>
        <taxon>Bacteria</taxon>
        <taxon>Pseudomonadati</taxon>
        <taxon>Planctomycetota</taxon>
        <taxon>Planctomycetia</taxon>
        <taxon>Planctomycetales</taxon>
        <taxon>Planctomycetaceae</taxon>
        <taxon>Thalassoglobus</taxon>
    </lineage>
</organism>
<gene>
    <name evidence="2" type="ORF">Mal48_29940</name>
</gene>
<dbReference type="KEGG" id="tpol:Mal48_29940"/>
<sequence length="490" mass="56962">MSKLTVQQRKLLYAGVALLALIPVLFLGPPSTPAVLKEDGTRNEGSRGGTLAQLRTEYELGESSLGDVDPTSASWNLVLLGMRGVAASWLWQKADHYRTTKNFNQLAETVESIILLQPHFKAVWEYQAWNLTYNVSAECDDVKDRYHWVKRGAKFMIRGTERNKKVPELQFSTGQFFGTKIGVADEKEVYRQFFLSDPNVEIWGGGPDETINPKGIDNYLVAREWYLKANDTLELPNVEQHRMDQALFVAYPYRCLMEYARFHQQDGVADQLDEIETLNLEPEEELARRENVYKQWANESQKNWSDAYREWTDIYGRKRIESSGGGTIILEYDNNVLEQLAEEDNMTLADKQKWQNMYRKTTSYDKWKRHCEIERRDEMTRARYHLTEGRRLYRNVQDFEGAKKYLEEGMALLDSVIQQYVAEDGSNVMLVDEPDTVEDSIKAILMWQAVLELLGEPVPEDFPLKQVWENPEYQTIREDLTDRFLLWQGG</sequence>
<keyword evidence="1" id="KW-1133">Transmembrane helix</keyword>
<dbReference type="OrthoDB" id="239224at2"/>
<evidence type="ECO:0000313" key="3">
    <source>
        <dbReference type="Proteomes" id="UP000315724"/>
    </source>
</evidence>
<evidence type="ECO:0008006" key="4">
    <source>
        <dbReference type="Google" id="ProtNLM"/>
    </source>
</evidence>
<evidence type="ECO:0000256" key="1">
    <source>
        <dbReference type="SAM" id="Phobius"/>
    </source>
</evidence>
<name>A0A517QQ25_9PLAN</name>
<evidence type="ECO:0000313" key="2">
    <source>
        <dbReference type="EMBL" id="QDT33739.1"/>
    </source>
</evidence>
<accession>A0A517QQ25</accession>
<keyword evidence="1" id="KW-0812">Transmembrane</keyword>
<dbReference type="Proteomes" id="UP000315724">
    <property type="component" value="Chromosome"/>
</dbReference>
<feature type="transmembrane region" description="Helical" evidence="1">
    <location>
        <begin position="12"/>
        <end position="29"/>
    </location>
</feature>
<proteinExistence type="predicted"/>